<protein>
    <recommendedName>
        <fullName evidence="3">Glycoside hydrolase family 65</fullName>
    </recommendedName>
</protein>
<dbReference type="InterPro" id="IPR012341">
    <property type="entry name" value="6hp_glycosidase-like_sf"/>
</dbReference>
<evidence type="ECO:0000313" key="1">
    <source>
        <dbReference type="EMBL" id="GGJ00009.1"/>
    </source>
</evidence>
<comment type="caution">
    <text evidence="1">The sequence shown here is derived from an EMBL/GenBank/DDBJ whole genome shotgun (WGS) entry which is preliminary data.</text>
</comment>
<dbReference type="RefSeq" id="WP_188881142.1">
    <property type="nucleotide sequence ID" value="NZ_BMOY01000007.1"/>
</dbReference>
<dbReference type="Gene3D" id="1.50.10.10">
    <property type="match status" value="1"/>
</dbReference>
<keyword evidence="2" id="KW-1185">Reference proteome</keyword>
<gene>
    <name evidence="1" type="ORF">GCM10010885_06610</name>
</gene>
<name>A0A917K3U9_9BACL</name>
<dbReference type="InterPro" id="IPR008928">
    <property type="entry name" value="6-hairpin_glycosidase_sf"/>
</dbReference>
<dbReference type="Proteomes" id="UP000637695">
    <property type="component" value="Unassembled WGS sequence"/>
</dbReference>
<dbReference type="EMBL" id="BMOY01000007">
    <property type="protein sequence ID" value="GGJ00009.1"/>
    <property type="molecule type" value="Genomic_DNA"/>
</dbReference>
<sequence>MHAGIDRFALVRRHNPVIRSVLPLSPLSVGNGEFAYTVDVTGMQSFPEAYRCPLGTQAQWAWHTSDEAESYTLADVDLTMLPTRGRTVGYPLYPGRAEAAYHWLRQNPHRVQLGQIGMKFWLADGRAATVTDLSHVHQVLDLVSGVIHSTFRVAGEPVQVRTCCHPASDQIAVRIASPLLRDGRLVVEVRFPDVHVASADWREAIRPTWDRADLHHTAVHVLSPGHIQFVRTFGRDGYRMHVRCACSRLDRLADHAFCIRPVPGEEAFELVFGFAPLGAALELAPAADIERLSAAHWQHFWQTGGAVDLSGSRDERAGELERRIVLSQYVTAVHCAGSMPPQETGLVYNSWFGKSHLEMHLWHAAHFALWRRPELLLRSMGWYERILPVARALARAQGFAGARWPKMVGPDGQQSPSPIAPLLIWQQPHPIVLAELCYQTASEREVLERFCSLVLETAAFMADFAAWDEARGCYVLPPPLIPAQEVHDPRDTFNPAFELEYWRYGLVIAMKWCERLGMPVPERWRQVCARLARPRVHAGLYLAHERCLETFTRCNRDHPSLLFACGLLPGELVDRAVMRATLARVLAVWDWDSAWGWDFPAIAMTAARLGDPALAVDILLLDVPKNTYLQNGMNYQSDSLLAYLPGNGALLTAVAMMAAGWDADSAQADAPGFPHDGRWTVRYEGLCPLPAF</sequence>
<organism evidence="1 2">
    <name type="scientific">Alicyclobacillus cellulosilyticus</name>
    <dbReference type="NCBI Taxonomy" id="1003997"/>
    <lineage>
        <taxon>Bacteria</taxon>
        <taxon>Bacillati</taxon>
        <taxon>Bacillota</taxon>
        <taxon>Bacilli</taxon>
        <taxon>Bacillales</taxon>
        <taxon>Alicyclobacillaceae</taxon>
        <taxon>Alicyclobacillus</taxon>
    </lineage>
</organism>
<evidence type="ECO:0008006" key="3">
    <source>
        <dbReference type="Google" id="ProtNLM"/>
    </source>
</evidence>
<reference evidence="1" key="1">
    <citation type="journal article" date="2014" name="Int. J. Syst. Evol. Microbiol.">
        <title>Complete genome sequence of Corynebacterium casei LMG S-19264T (=DSM 44701T), isolated from a smear-ripened cheese.</title>
        <authorList>
            <consortium name="US DOE Joint Genome Institute (JGI-PGF)"/>
            <person name="Walter F."/>
            <person name="Albersmeier A."/>
            <person name="Kalinowski J."/>
            <person name="Ruckert C."/>
        </authorList>
    </citation>
    <scope>NUCLEOTIDE SEQUENCE</scope>
    <source>
        <strain evidence="1">JCM 18487</strain>
    </source>
</reference>
<accession>A0A917K3U9</accession>
<dbReference type="GO" id="GO:0005975">
    <property type="term" value="P:carbohydrate metabolic process"/>
    <property type="evidence" value="ECO:0007669"/>
    <property type="project" value="InterPro"/>
</dbReference>
<evidence type="ECO:0000313" key="2">
    <source>
        <dbReference type="Proteomes" id="UP000637695"/>
    </source>
</evidence>
<proteinExistence type="predicted"/>
<dbReference type="SUPFAM" id="SSF48208">
    <property type="entry name" value="Six-hairpin glycosidases"/>
    <property type="match status" value="1"/>
</dbReference>
<dbReference type="AlphaFoldDB" id="A0A917K3U9"/>
<reference evidence="1" key="2">
    <citation type="submission" date="2020-09" db="EMBL/GenBank/DDBJ databases">
        <authorList>
            <person name="Sun Q."/>
            <person name="Ohkuma M."/>
        </authorList>
    </citation>
    <scope>NUCLEOTIDE SEQUENCE</scope>
    <source>
        <strain evidence="1">JCM 18487</strain>
    </source>
</reference>